<protein>
    <submittedName>
        <fullName evidence="1">Uncharacterized protein</fullName>
    </submittedName>
</protein>
<accession>A0A3T0IIV9</accession>
<dbReference type="EMBL" id="MK284527">
    <property type="protein sequence ID" value="AZU99762.1"/>
    <property type="molecule type" value="Genomic_DNA"/>
</dbReference>
<gene>
    <name evidence="1" type="ORF">DK2_00009</name>
</gene>
<dbReference type="Proteomes" id="UP000290970">
    <property type="component" value="Segment"/>
</dbReference>
<name>A0A3T0IIV9_9CAUD</name>
<evidence type="ECO:0000313" key="2">
    <source>
        <dbReference type="Proteomes" id="UP000290970"/>
    </source>
</evidence>
<evidence type="ECO:0000313" key="1">
    <source>
        <dbReference type="EMBL" id="AZU99762.1"/>
    </source>
</evidence>
<keyword evidence="2" id="KW-1185">Reference proteome</keyword>
<reference evidence="1 2" key="1">
    <citation type="submission" date="2018-12" db="EMBL/GenBank/DDBJ databases">
        <authorList>
            <person name="Kong L."/>
            <person name="Ding Y."/>
            <person name="Wu Q."/>
        </authorList>
    </citation>
    <scope>NUCLEOTIDE SEQUENCE [LARGE SCALE GENOMIC DNA]</scope>
</reference>
<organism evidence="1 2">
    <name type="scientific">Bacillus phage DK2</name>
    <dbReference type="NCBI Taxonomy" id="2500809"/>
    <lineage>
        <taxon>Viruses</taxon>
        <taxon>Duplodnaviria</taxon>
        <taxon>Heunggongvirae</taxon>
        <taxon>Uroviricota</taxon>
        <taxon>Caudoviricetes</taxon>
        <taxon>Salasmaviridae</taxon>
        <taxon>Northropvirinae</taxon>
        <taxon>Hemphillvirus</taxon>
        <taxon>Hemphillvirus DK2</taxon>
    </lineage>
</organism>
<sequence length="45" mass="5418">MWVVIHSEKMSIFSAYSTKEKAERACVNLNEVKDKKYYMEFVEVR</sequence>
<proteinExistence type="predicted"/>